<dbReference type="PROSITE" id="PS51683">
    <property type="entry name" value="SAM_OMT_II"/>
    <property type="match status" value="1"/>
</dbReference>
<dbReference type="GO" id="GO:0008171">
    <property type="term" value="F:O-methyltransferase activity"/>
    <property type="evidence" value="ECO:0007669"/>
    <property type="project" value="InterPro"/>
</dbReference>
<evidence type="ECO:0000313" key="8">
    <source>
        <dbReference type="RefSeq" id="XP_039118435.1"/>
    </source>
</evidence>
<organism evidence="7 8">
    <name type="scientific">Dioscorea cayennensis subsp. rotundata</name>
    <name type="common">White Guinea yam</name>
    <name type="synonym">Dioscorea rotundata</name>
    <dbReference type="NCBI Taxonomy" id="55577"/>
    <lineage>
        <taxon>Eukaryota</taxon>
        <taxon>Viridiplantae</taxon>
        <taxon>Streptophyta</taxon>
        <taxon>Embryophyta</taxon>
        <taxon>Tracheophyta</taxon>
        <taxon>Spermatophyta</taxon>
        <taxon>Magnoliopsida</taxon>
        <taxon>Liliopsida</taxon>
        <taxon>Dioscoreales</taxon>
        <taxon>Dioscoreaceae</taxon>
        <taxon>Dioscorea</taxon>
    </lineage>
</organism>
<evidence type="ECO:0000313" key="7">
    <source>
        <dbReference type="Proteomes" id="UP001515500"/>
    </source>
</evidence>
<dbReference type="InterPro" id="IPR036388">
    <property type="entry name" value="WH-like_DNA-bd_sf"/>
</dbReference>
<proteinExistence type="predicted"/>
<dbReference type="PIRSF" id="PIRSF005739">
    <property type="entry name" value="O-mtase"/>
    <property type="match status" value="1"/>
</dbReference>
<keyword evidence="1" id="KW-0489">Methyltransferase</keyword>
<dbReference type="Pfam" id="PF00891">
    <property type="entry name" value="Methyltransf_2"/>
    <property type="match status" value="1"/>
</dbReference>
<dbReference type="GO" id="GO:0032259">
    <property type="term" value="P:methylation"/>
    <property type="evidence" value="ECO:0007669"/>
    <property type="project" value="UniProtKB-KW"/>
</dbReference>
<keyword evidence="7" id="KW-1185">Reference proteome</keyword>
<feature type="domain" description="O-methyltransferase dimerisation" evidence="6">
    <location>
        <begin position="18"/>
        <end position="109"/>
    </location>
</feature>
<gene>
    <name evidence="8" type="primary">LOC120254393</name>
</gene>
<sequence>MEVDSPLHDFFKARTQVWKHMLVFMDSMCLRCAIELGVPDAIHNHDGPMTLSELVQALPMATTRAPFLRRIMRVLVNSGFFSIKGNESDGSNEEEVYYDLTATSKLLVTGSTNSLAPLVLFVTGSDVGMAGFAMSTWIKASDDDDKNETPFHVAHDGKGLFEFASERPEFNSLVNEAMACDNRVFIGEVVKNWGDVLFGGLRSLVDVGGGTGLAAAVIAGAFPEMKCSVLELDHVVDVQPENELVEFVRGDMFVQIPQADAFLLERVLHDWNDKDCVKLLRNCKNSFSWEGNKKKVIIIDTIVRSNSNDHGTMQAHYLLDTFMLAICPGKERNEMEWKAIFDEAGFSGFNMVGELGIHSIIEVYP</sequence>
<evidence type="ECO:0000259" key="6">
    <source>
        <dbReference type="Pfam" id="PF08100"/>
    </source>
</evidence>
<dbReference type="Gene3D" id="3.40.50.150">
    <property type="entry name" value="Vaccinia Virus protein VP39"/>
    <property type="match status" value="1"/>
</dbReference>
<dbReference type="SUPFAM" id="SSF53335">
    <property type="entry name" value="S-adenosyl-L-methionine-dependent methyltransferases"/>
    <property type="match status" value="1"/>
</dbReference>
<evidence type="ECO:0000256" key="3">
    <source>
        <dbReference type="ARBA" id="ARBA00022691"/>
    </source>
</evidence>
<dbReference type="GeneID" id="120254393"/>
<dbReference type="InterPro" id="IPR036390">
    <property type="entry name" value="WH_DNA-bd_sf"/>
</dbReference>
<dbReference type="Gene3D" id="1.10.10.10">
    <property type="entry name" value="Winged helix-like DNA-binding domain superfamily/Winged helix DNA-binding domain"/>
    <property type="match status" value="1"/>
</dbReference>
<dbReference type="Pfam" id="PF08100">
    <property type="entry name" value="Dimerisation"/>
    <property type="match status" value="1"/>
</dbReference>
<feature type="domain" description="O-methyltransferase C-terminal" evidence="5">
    <location>
        <begin position="144"/>
        <end position="347"/>
    </location>
</feature>
<dbReference type="Proteomes" id="UP001515500">
    <property type="component" value="Chromosome 3"/>
</dbReference>
<dbReference type="GO" id="GO:0046983">
    <property type="term" value="F:protein dimerization activity"/>
    <property type="evidence" value="ECO:0007669"/>
    <property type="project" value="InterPro"/>
</dbReference>
<dbReference type="InterPro" id="IPR001077">
    <property type="entry name" value="COMT_C"/>
</dbReference>
<feature type="active site" description="Proton acceptor" evidence="4">
    <location>
        <position position="269"/>
    </location>
</feature>
<dbReference type="RefSeq" id="XP_039118435.1">
    <property type="nucleotide sequence ID" value="XM_039262501.1"/>
</dbReference>
<evidence type="ECO:0000256" key="1">
    <source>
        <dbReference type="ARBA" id="ARBA00022603"/>
    </source>
</evidence>
<evidence type="ECO:0000259" key="5">
    <source>
        <dbReference type="Pfam" id="PF00891"/>
    </source>
</evidence>
<name>A0AB40AU48_DIOCR</name>
<evidence type="ECO:0000256" key="2">
    <source>
        <dbReference type="ARBA" id="ARBA00022679"/>
    </source>
</evidence>
<protein>
    <submittedName>
        <fullName evidence="8">Trans-resveratrol di-O-methyltransferase-like</fullName>
    </submittedName>
</protein>
<dbReference type="InterPro" id="IPR029063">
    <property type="entry name" value="SAM-dependent_MTases_sf"/>
</dbReference>
<dbReference type="AlphaFoldDB" id="A0AB40AU48"/>
<evidence type="ECO:0000256" key="4">
    <source>
        <dbReference type="PIRSR" id="PIRSR005739-1"/>
    </source>
</evidence>
<dbReference type="InterPro" id="IPR016461">
    <property type="entry name" value="COMT-like"/>
</dbReference>
<keyword evidence="2" id="KW-0808">Transferase</keyword>
<dbReference type="FunFam" id="1.10.10.10:FF:000213">
    <property type="entry name" value="Coniferyl alcohol 9-O-methyltransferase"/>
    <property type="match status" value="1"/>
</dbReference>
<reference evidence="8" key="1">
    <citation type="submission" date="2025-08" db="UniProtKB">
        <authorList>
            <consortium name="RefSeq"/>
        </authorList>
    </citation>
    <scope>IDENTIFICATION</scope>
</reference>
<dbReference type="PANTHER" id="PTHR11746">
    <property type="entry name" value="O-METHYLTRANSFERASE"/>
    <property type="match status" value="1"/>
</dbReference>
<keyword evidence="3" id="KW-0949">S-adenosyl-L-methionine</keyword>
<dbReference type="InterPro" id="IPR012967">
    <property type="entry name" value="COMT_dimerisation"/>
</dbReference>
<dbReference type="SUPFAM" id="SSF46785">
    <property type="entry name" value="Winged helix' DNA-binding domain"/>
    <property type="match status" value="1"/>
</dbReference>
<accession>A0AB40AU48</accession>